<feature type="binding site" evidence="11">
    <location>
        <position position="290"/>
    </location>
    <ligand>
        <name>Mg(2+)</name>
        <dbReference type="ChEBI" id="CHEBI:18420"/>
    </ligand>
</feature>
<comment type="similarity">
    <text evidence="10 12">Belongs to the ApbE family.</text>
</comment>
<accession>A0A1V4SPN6</accession>
<keyword evidence="12" id="KW-1003">Cell membrane</keyword>
<evidence type="ECO:0000256" key="4">
    <source>
        <dbReference type="ARBA" id="ARBA00022679"/>
    </source>
</evidence>
<keyword evidence="6 10" id="KW-0274">FAD</keyword>
<keyword evidence="12" id="KW-0732">Signal</keyword>
<dbReference type="STRING" id="48256.CLHUN_08050"/>
<dbReference type="Pfam" id="PF02424">
    <property type="entry name" value="ApbE"/>
    <property type="match status" value="1"/>
</dbReference>
<keyword evidence="4 10" id="KW-0808">Transferase</keyword>
<evidence type="ECO:0000256" key="12">
    <source>
        <dbReference type="RuleBase" id="RU363002"/>
    </source>
</evidence>
<evidence type="ECO:0000256" key="6">
    <source>
        <dbReference type="ARBA" id="ARBA00022827"/>
    </source>
</evidence>
<dbReference type="GO" id="GO:0005886">
    <property type="term" value="C:plasma membrane"/>
    <property type="evidence" value="ECO:0007669"/>
    <property type="project" value="UniProtKB-SubCell"/>
</dbReference>
<dbReference type="EMBL" id="MZGX01000004">
    <property type="protein sequence ID" value="OPX45435.1"/>
    <property type="molecule type" value="Genomic_DNA"/>
</dbReference>
<keyword evidence="5 10" id="KW-0479">Metal-binding</keyword>
<dbReference type="Proteomes" id="UP000191554">
    <property type="component" value="Unassembled WGS sequence"/>
</dbReference>
<evidence type="ECO:0000256" key="9">
    <source>
        <dbReference type="ARBA" id="ARBA00048540"/>
    </source>
</evidence>
<keyword evidence="12" id="KW-0472">Membrane</keyword>
<comment type="function">
    <text evidence="12">Flavin transferase that catalyzes the transfer of the FMN moiety of FAD and its covalent binding to the hydroxyl group of a threonine residue in a target flavoprotein.</text>
</comment>
<keyword evidence="12" id="KW-0997">Cell inner membrane</keyword>
<comment type="catalytic activity">
    <reaction evidence="9 10 12">
        <text>L-threonyl-[protein] + FAD = FMN-L-threonyl-[protein] + AMP + H(+)</text>
        <dbReference type="Rhea" id="RHEA:36847"/>
        <dbReference type="Rhea" id="RHEA-COMP:11060"/>
        <dbReference type="Rhea" id="RHEA-COMP:11061"/>
        <dbReference type="ChEBI" id="CHEBI:15378"/>
        <dbReference type="ChEBI" id="CHEBI:30013"/>
        <dbReference type="ChEBI" id="CHEBI:57692"/>
        <dbReference type="ChEBI" id="CHEBI:74257"/>
        <dbReference type="ChEBI" id="CHEBI:456215"/>
        <dbReference type="EC" id="2.7.1.180"/>
    </reaction>
</comment>
<dbReference type="GO" id="GO:0016740">
    <property type="term" value="F:transferase activity"/>
    <property type="evidence" value="ECO:0007669"/>
    <property type="project" value="UniProtKB-UniRule"/>
</dbReference>
<evidence type="ECO:0000256" key="11">
    <source>
        <dbReference type="PIRSR" id="PIRSR006268-2"/>
    </source>
</evidence>
<dbReference type="PROSITE" id="PS51257">
    <property type="entry name" value="PROKAR_LIPOPROTEIN"/>
    <property type="match status" value="1"/>
</dbReference>
<feature type="chain" id="PRO_5011813357" description="FAD:protein FMN transferase" evidence="12">
    <location>
        <begin position="26"/>
        <end position="347"/>
    </location>
</feature>
<evidence type="ECO:0000256" key="7">
    <source>
        <dbReference type="ARBA" id="ARBA00022842"/>
    </source>
</evidence>
<keyword evidence="12 13" id="KW-0449">Lipoprotein</keyword>
<dbReference type="GO" id="GO:0046872">
    <property type="term" value="F:metal ion binding"/>
    <property type="evidence" value="ECO:0007669"/>
    <property type="project" value="UniProtKB-UniRule"/>
</dbReference>
<organism evidence="13 14">
    <name type="scientific">Ruminiclostridium hungatei</name>
    <name type="common">Clostridium hungatei</name>
    <dbReference type="NCBI Taxonomy" id="48256"/>
    <lineage>
        <taxon>Bacteria</taxon>
        <taxon>Bacillati</taxon>
        <taxon>Bacillota</taxon>
        <taxon>Clostridia</taxon>
        <taxon>Eubacteriales</taxon>
        <taxon>Oscillospiraceae</taxon>
        <taxon>Ruminiclostridium</taxon>
    </lineage>
</organism>
<evidence type="ECO:0000256" key="5">
    <source>
        <dbReference type="ARBA" id="ARBA00022723"/>
    </source>
</evidence>
<dbReference type="Gene3D" id="3.10.520.10">
    <property type="entry name" value="ApbE-like domains"/>
    <property type="match status" value="1"/>
</dbReference>
<dbReference type="InterPro" id="IPR003374">
    <property type="entry name" value="ApbE-like_sf"/>
</dbReference>
<evidence type="ECO:0000256" key="3">
    <source>
        <dbReference type="ARBA" id="ARBA00022630"/>
    </source>
</evidence>
<evidence type="ECO:0000256" key="10">
    <source>
        <dbReference type="PIRNR" id="PIRNR006268"/>
    </source>
</evidence>
<dbReference type="PANTHER" id="PTHR30040">
    <property type="entry name" value="THIAMINE BIOSYNTHESIS LIPOPROTEIN APBE"/>
    <property type="match status" value="1"/>
</dbReference>
<keyword evidence="7 10" id="KW-0460">Magnesium</keyword>
<name>A0A1V4SPN6_RUMHU</name>
<evidence type="ECO:0000313" key="14">
    <source>
        <dbReference type="Proteomes" id="UP000191554"/>
    </source>
</evidence>
<proteinExistence type="inferred from homology"/>
<sequence length="347" mass="37182">MWMMKKIILLCIVQAMLLTGCKAGAAASGQSPEPSAATIFSMDTVMEVTAYGAGDGLMKKVSSRIKELDAALSTTDRASEVFAINALGSGKVSDDTLRLVKYGISFGEMTGGLLDVTIYPLVREWGFTTGNYKVPDKSVITELIKKVDYRNIRFDEEASTVSIPEGAMIDFGSLAKGYTGDVLLKMLEENGISSAMVNLGGNVQTLGTKPDGTEWKIGIESPGRDGYIGIVPVADKAVITSGGYERYFKGTDGNIYWHIFDPRTGYPAKNGLISVSIVTDTGIYGEALSTSLFVMGLEAASEFWRSHRDFEAVFIMESGEIFITGGLENRFKVAGTSAGGGLSVIRP</sequence>
<gene>
    <name evidence="13" type="primary">apbE_1</name>
    <name evidence="13" type="ORF">CLHUN_08050</name>
</gene>
<dbReference type="PIRSF" id="PIRSF006268">
    <property type="entry name" value="ApbE"/>
    <property type="match status" value="1"/>
</dbReference>
<reference evidence="13 14" key="1">
    <citation type="submission" date="2017-03" db="EMBL/GenBank/DDBJ databases">
        <title>Genome sequence of Clostridium hungatei DSM 14427.</title>
        <authorList>
            <person name="Poehlein A."/>
            <person name="Daniel R."/>
        </authorList>
    </citation>
    <scope>NUCLEOTIDE SEQUENCE [LARGE SCALE GENOMIC DNA]</scope>
    <source>
        <strain evidence="13 14">DSM 14427</strain>
    </source>
</reference>
<evidence type="ECO:0000256" key="1">
    <source>
        <dbReference type="ARBA" id="ARBA00011955"/>
    </source>
</evidence>
<feature type="signal peptide" evidence="12">
    <location>
        <begin position="1"/>
        <end position="25"/>
    </location>
</feature>
<comment type="caution">
    <text evidence="13">The sequence shown here is derived from an EMBL/GenBank/DDBJ whole genome shotgun (WGS) entry which is preliminary data.</text>
</comment>
<feature type="binding site" evidence="11">
    <location>
        <position position="173"/>
    </location>
    <ligand>
        <name>Mg(2+)</name>
        <dbReference type="ChEBI" id="CHEBI:18420"/>
    </ligand>
</feature>
<keyword evidence="14" id="KW-1185">Reference proteome</keyword>
<evidence type="ECO:0000256" key="8">
    <source>
        <dbReference type="ARBA" id="ARBA00031306"/>
    </source>
</evidence>
<keyword evidence="3 10" id="KW-0285">Flavoprotein</keyword>
<comment type="cofactor">
    <cofactor evidence="11">
        <name>Mg(2+)</name>
        <dbReference type="ChEBI" id="CHEBI:18420"/>
    </cofactor>
    <cofactor evidence="11">
        <name>Mn(2+)</name>
        <dbReference type="ChEBI" id="CHEBI:29035"/>
    </cofactor>
    <text evidence="11">Magnesium. Can also use manganese.</text>
</comment>
<dbReference type="EC" id="2.7.1.180" evidence="1 10"/>
<dbReference type="InterPro" id="IPR024932">
    <property type="entry name" value="ApbE"/>
</dbReference>
<dbReference type="SUPFAM" id="SSF143631">
    <property type="entry name" value="ApbE-like"/>
    <property type="match status" value="1"/>
</dbReference>
<protein>
    <recommendedName>
        <fullName evidence="2 10">FAD:protein FMN transferase</fullName>
        <ecNumber evidence="1 10">2.7.1.180</ecNumber>
    </recommendedName>
    <alternativeName>
        <fullName evidence="8 10">Flavin transferase</fullName>
    </alternativeName>
</protein>
<dbReference type="AlphaFoldDB" id="A0A1V4SPN6"/>
<evidence type="ECO:0000256" key="2">
    <source>
        <dbReference type="ARBA" id="ARBA00016337"/>
    </source>
</evidence>
<dbReference type="PANTHER" id="PTHR30040:SF2">
    <property type="entry name" value="FAD:PROTEIN FMN TRANSFERASE"/>
    <property type="match status" value="1"/>
</dbReference>
<evidence type="ECO:0000313" key="13">
    <source>
        <dbReference type="EMBL" id="OPX45435.1"/>
    </source>
</evidence>
<comment type="subcellular location">
    <subcellularLocation>
        <location evidence="12">Cell inner membrane</location>
        <topology evidence="12">Lipid-anchor</topology>
        <orientation evidence="12">Periplasmic side</orientation>
    </subcellularLocation>
</comment>